<evidence type="ECO:0000259" key="3">
    <source>
        <dbReference type="Pfam" id="PF23276"/>
    </source>
</evidence>
<dbReference type="Pfam" id="PF01535">
    <property type="entry name" value="PPR"/>
    <property type="match status" value="1"/>
</dbReference>
<feature type="domain" description="Pentatricopeptide repeat-containing protein-mitochondrial" evidence="3">
    <location>
        <begin position="331"/>
        <end position="464"/>
    </location>
</feature>
<organism evidence="4 5">
    <name type="scientific">Galdieria yellowstonensis</name>
    <dbReference type="NCBI Taxonomy" id="3028027"/>
    <lineage>
        <taxon>Eukaryota</taxon>
        <taxon>Rhodophyta</taxon>
        <taxon>Bangiophyceae</taxon>
        <taxon>Galdieriales</taxon>
        <taxon>Galdieriaceae</taxon>
        <taxon>Galdieria</taxon>
    </lineage>
</organism>
<dbReference type="InterPro" id="IPR057027">
    <property type="entry name" value="TPR_mt"/>
</dbReference>
<feature type="compositionally biased region" description="Basic and acidic residues" evidence="2">
    <location>
        <begin position="625"/>
        <end position="635"/>
    </location>
</feature>
<feature type="region of interest" description="Disordered" evidence="2">
    <location>
        <begin position="613"/>
        <end position="635"/>
    </location>
</feature>
<keyword evidence="5" id="KW-1185">Reference proteome</keyword>
<dbReference type="Gene3D" id="1.25.40.10">
    <property type="entry name" value="Tetratricopeptide repeat domain"/>
    <property type="match status" value="2"/>
</dbReference>
<gene>
    <name evidence="4" type="ORF">GAYE_SCF08G3116</name>
</gene>
<name>A0AAV9ICK8_9RHOD</name>
<dbReference type="PANTHER" id="PTHR47447:SF17">
    <property type="entry name" value="OS12G0638900 PROTEIN"/>
    <property type="match status" value="1"/>
</dbReference>
<evidence type="ECO:0000313" key="5">
    <source>
        <dbReference type="Proteomes" id="UP001300502"/>
    </source>
</evidence>
<dbReference type="AlphaFoldDB" id="A0AAV9ICK8"/>
<dbReference type="Proteomes" id="UP001300502">
    <property type="component" value="Unassembled WGS sequence"/>
</dbReference>
<protein>
    <recommendedName>
        <fullName evidence="3">Pentatricopeptide repeat-containing protein-mitochondrial domain-containing protein</fullName>
    </recommendedName>
</protein>
<keyword evidence="1" id="KW-0677">Repeat</keyword>
<reference evidence="4 5" key="1">
    <citation type="submission" date="2022-07" db="EMBL/GenBank/DDBJ databases">
        <title>Genome-wide signatures of adaptation to extreme environments.</title>
        <authorList>
            <person name="Cho C.H."/>
            <person name="Yoon H.S."/>
        </authorList>
    </citation>
    <scope>NUCLEOTIDE SEQUENCE [LARGE SCALE GENOMIC DNA]</scope>
    <source>
        <strain evidence="4 5">108.79 E11</strain>
    </source>
</reference>
<evidence type="ECO:0000256" key="2">
    <source>
        <dbReference type="SAM" id="MobiDB-lite"/>
    </source>
</evidence>
<dbReference type="InterPro" id="IPR011990">
    <property type="entry name" value="TPR-like_helical_dom_sf"/>
</dbReference>
<dbReference type="PANTHER" id="PTHR47447">
    <property type="entry name" value="OS03G0856100 PROTEIN"/>
    <property type="match status" value="1"/>
</dbReference>
<evidence type="ECO:0000256" key="1">
    <source>
        <dbReference type="ARBA" id="ARBA00022737"/>
    </source>
</evidence>
<sequence>MFQYPLPFSTKVIDDGGLADRRHEMEARQKLETILKGVVERRLKSKEAVTAILSEALWKLPRSLRFGLFRETVHVLYKSDLLFTLLQFYDRFIYHFTAEHELREELDTETLAILISAFSKNNNIEKGLFLVGMPSQTESKSLNIFQEDGTFLTNPALVELYCDRLYKLLLSEKLNLRVANELIRGVAIQRSSYEAFLIMQALLKVVEISNNSQLVPNIDTYLSVLCASSAEGLEKASLAIMKDALAAFPEKKREIYSTVVGGFIRAKLAWESLSIFRQAESEGVQVDLNFYADLLQLFAQSNEIDAVEHIWTAIVNVSDGQNFQNTLTIGASESVLICAARWGNQNLAEQVFAALLERCRLHGNVPSSQAFYCLIEARASEGDIPGSFSGLQAMCEAGYEPRLVNFTKFIRLCGRNSRTLDFAYHHVRNLSQQDHLFIEHVNILLASCGLLGDLNRAMSAYREFVEGLGILPNEDTFHALIRGCITTSRHDVFQVVEEERSKYGLEINSDTCLLLIRAYVRCNQLKDALLIMRDALAKGLVVPLEAYQLIGRKAVLRGDETIFGQMLELMKTYKIPIYNGFLKDVRTPFGIPEIREELSLNDVKVGFHVESKNEKEGADGLNDIYEERKDEDEHN</sequence>
<dbReference type="EMBL" id="JANCYU010000028">
    <property type="protein sequence ID" value="KAK4525210.1"/>
    <property type="molecule type" value="Genomic_DNA"/>
</dbReference>
<dbReference type="InterPro" id="IPR002885">
    <property type="entry name" value="PPR_rpt"/>
</dbReference>
<evidence type="ECO:0000313" key="4">
    <source>
        <dbReference type="EMBL" id="KAK4525210.1"/>
    </source>
</evidence>
<proteinExistence type="predicted"/>
<accession>A0AAV9ICK8</accession>
<comment type="caution">
    <text evidence="4">The sequence shown here is derived from an EMBL/GenBank/DDBJ whole genome shotgun (WGS) entry which is preliminary data.</text>
</comment>
<dbReference type="Pfam" id="PF23276">
    <property type="entry name" value="TPR_24"/>
    <property type="match status" value="1"/>
</dbReference>